<comment type="caution">
    <text evidence="2">The sequence shown here is derived from an EMBL/GenBank/DDBJ whole genome shotgun (WGS) entry which is preliminary data.</text>
</comment>
<dbReference type="CDD" id="cd00207">
    <property type="entry name" value="fer2"/>
    <property type="match status" value="1"/>
</dbReference>
<reference evidence="2" key="2">
    <citation type="submission" date="2022-08" db="EMBL/GenBank/DDBJ databases">
        <authorList>
            <person name="Dong C."/>
        </authorList>
    </citation>
    <scope>NUCLEOTIDE SEQUENCE</scope>
    <source>
        <strain evidence="2">59MF3M-4</strain>
    </source>
</reference>
<organism evidence="2 3">
    <name type="scientific">Thalassolituus pacificus</name>
    <dbReference type="NCBI Taxonomy" id="2975440"/>
    <lineage>
        <taxon>Bacteria</taxon>
        <taxon>Pseudomonadati</taxon>
        <taxon>Pseudomonadota</taxon>
        <taxon>Gammaproteobacteria</taxon>
        <taxon>Oceanospirillales</taxon>
        <taxon>Oceanospirillaceae</taxon>
        <taxon>Thalassolituus</taxon>
    </lineage>
</organism>
<evidence type="ECO:0000313" key="2">
    <source>
        <dbReference type="EMBL" id="MCT7357426.1"/>
    </source>
</evidence>
<reference evidence="2" key="1">
    <citation type="journal article" date="2022" name="Front. Microbiol.">
        <title>Genome-based taxonomic rearrangement of Oceanobacter-related bacteria including the description of Thalassolituus hydrocarbonoclasticus sp. nov. and Thalassolituus pacificus sp. nov. and emended description of the genus Thalassolituus.</title>
        <authorList>
            <person name="Dong C."/>
            <person name="Wei L."/>
            <person name="Wang J."/>
            <person name="Lai Q."/>
            <person name="Huang Z."/>
            <person name="Shao Z."/>
        </authorList>
    </citation>
    <scope>NUCLEOTIDE SEQUENCE</scope>
    <source>
        <strain evidence="2">59MF3M-4</strain>
    </source>
</reference>
<dbReference type="EMBL" id="JAOANI010000002">
    <property type="protein sequence ID" value="MCT7357426.1"/>
    <property type="molecule type" value="Genomic_DNA"/>
</dbReference>
<evidence type="ECO:0000313" key="3">
    <source>
        <dbReference type="Proteomes" id="UP001147830"/>
    </source>
</evidence>
<accession>A0A9X2WB39</accession>
<protein>
    <submittedName>
        <fullName evidence="2">Class I ribonucleotide reductase maintenance protein YfaE</fullName>
    </submittedName>
</protein>
<dbReference type="Gene3D" id="3.10.20.30">
    <property type="match status" value="1"/>
</dbReference>
<keyword evidence="3" id="KW-1185">Reference proteome</keyword>
<dbReference type="AlphaFoldDB" id="A0A9X2WB39"/>
<dbReference type="GO" id="GO:0051537">
    <property type="term" value="F:2 iron, 2 sulfur cluster binding"/>
    <property type="evidence" value="ECO:0007669"/>
    <property type="project" value="InterPro"/>
</dbReference>
<dbReference type="InterPro" id="IPR001041">
    <property type="entry name" value="2Fe-2S_ferredoxin-type"/>
</dbReference>
<dbReference type="SUPFAM" id="SSF54292">
    <property type="entry name" value="2Fe-2S ferredoxin-like"/>
    <property type="match status" value="1"/>
</dbReference>
<feature type="domain" description="2Fe-2S ferredoxin-type" evidence="1">
    <location>
        <begin position="4"/>
        <end position="86"/>
    </location>
</feature>
<dbReference type="PROSITE" id="PS51085">
    <property type="entry name" value="2FE2S_FER_2"/>
    <property type="match status" value="1"/>
</dbReference>
<dbReference type="InterPro" id="IPR006058">
    <property type="entry name" value="2Fe2S_fd_BS"/>
</dbReference>
<dbReference type="Proteomes" id="UP001147830">
    <property type="component" value="Unassembled WGS sequence"/>
</dbReference>
<proteinExistence type="predicted"/>
<gene>
    <name evidence="2" type="primary">yfaE</name>
    <name evidence="2" type="ORF">NYR02_00115</name>
</gene>
<dbReference type="InterPro" id="IPR036010">
    <property type="entry name" value="2Fe-2S_ferredoxin-like_sf"/>
</dbReference>
<dbReference type="Pfam" id="PF00111">
    <property type="entry name" value="Fer2"/>
    <property type="match status" value="1"/>
</dbReference>
<dbReference type="InterPro" id="IPR012675">
    <property type="entry name" value="Beta-grasp_dom_sf"/>
</dbReference>
<name>A0A9X2WB39_9GAMM</name>
<evidence type="ECO:0000259" key="1">
    <source>
        <dbReference type="PROSITE" id="PS51085"/>
    </source>
</evidence>
<sequence length="86" mass="9759">MQKPLFNVLLDDGREAHFQHAATLLESLEAQDVAVHYQCREGYCGSCRVQLQEGDVYYAEEPMAWLNEGDILPCCCIPKSDIKIKL</sequence>
<dbReference type="PROSITE" id="PS00197">
    <property type="entry name" value="2FE2S_FER_1"/>
    <property type="match status" value="1"/>
</dbReference>
<dbReference type="NCBIfam" id="NF007985">
    <property type="entry name" value="PRK10713.1"/>
    <property type="match status" value="1"/>
</dbReference>